<evidence type="ECO:0000256" key="1">
    <source>
        <dbReference type="SAM" id="MobiDB-lite"/>
    </source>
</evidence>
<accession>J9DI26</accession>
<dbReference type="Proteomes" id="UP000004836">
    <property type="component" value="Unassembled WGS sequence"/>
</dbReference>
<evidence type="ECO:0000313" key="3">
    <source>
        <dbReference type="EMBL" id="EJW21531.1"/>
    </source>
</evidence>
<evidence type="ECO:0000259" key="2">
    <source>
        <dbReference type="Pfam" id="PF02120"/>
    </source>
</evidence>
<keyword evidence="4" id="KW-1185">Reference proteome</keyword>
<dbReference type="PANTHER" id="PTHR37533">
    <property type="entry name" value="FLAGELLAR HOOK-LENGTH CONTROL PROTEIN"/>
    <property type="match status" value="1"/>
</dbReference>
<feature type="region of interest" description="Disordered" evidence="1">
    <location>
        <begin position="327"/>
        <end position="376"/>
    </location>
</feature>
<feature type="compositionally biased region" description="Gly residues" evidence="1">
    <location>
        <begin position="355"/>
        <end position="364"/>
    </location>
</feature>
<protein>
    <recommendedName>
        <fullName evidence="2">Flagellar hook-length control protein-like C-terminal domain-containing protein</fullName>
    </recommendedName>
</protein>
<name>J9DI26_9PROT</name>
<dbReference type="EMBL" id="ALYF01000003">
    <property type="protein sequence ID" value="EJW21531.1"/>
    <property type="molecule type" value="Genomic_DNA"/>
</dbReference>
<proteinExistence type="predicted"/>
<dbReference type="Pfam" id="PF02120">
    <property type="entry name" value="Flg_hook"/>
    <property type="match status" value="1"/>
</dbReference>
<feature type="domain" description="Flagellar hook-length control protein-like C-terminal" evidence="2">
    <location>
        <begin position="399"/>
        <end position="476"/>
    </location>
</feature>
<dbReference type="Gene3D" id="3.30.750.140">
    <property type="match status" value="1"/>
</dbReference>
<organism evidence="3 4">
    <name type="scientific">alpha proteobacterium IMCC14465</name>
    <dbReference type="NCBI Taxonomy" id="1220535"/>
    <lineage>
        <taxon>Bacteria</taxon>
        <taxon>Pseudomonadati</taxon>
        <taxon>Pseudomonadota</taxon>
        <taxon>Alphaproteobacteria</taxon>
        <taxon>PS1 clade</taxon>
    </lineage>
</organism>
<gene>
    <name evidence="3" type="ORF">IMCC14465_13270</name>
</gene>
<dbReference type="InterPro" id="IPR052563">
    <property type="entry name" value="FliK"/>
</dbReference>
<dbReference type="eggNOG" id="COG3144">
    <property type="taxonomic scope" value="Bacteria"/>
</dbReference>
<dbReference type="OrthoDB" id="7845659at2"/>
<dbReference type="InterPro" id="IPR038610">
    <property type="entry name" value="FliK-like_C_sf"/>
</dbReference>
<dbReference type="InterPro" id="IPR021136">
    <property type="entry name" value="Flagellar_hook_control-like_C"/>
</dbReference>
<comment type="caution">
    <text evidence="3">The sequence shown here is derived from an EMBL/GenBank/DDBJ whole genome shotgun (WGS) entry which is preliminary data.</text>
</comment>
<reference evidence="3 4" key="1">
    <citation type="journal article" date="2012" name="J. Bacteriol.">
        <title>Genome Sequence of Strain IMCC14465, Isolated from the East Sea, Belonging to the PS1 Clade of Alphaproteobacteria.</title>
        <authorList>
            <person name="Yang S.J."/>
            <person name="Kang I."/>
            <person name="Cho J.C."/>
        </authorList>
    </citation>
    <scope>NUCLEOTIDE SEQUENCE [LARGE SCALE GENOMIC DNA]</scope>
    <source>
        <strain evidence="3 4">IMCC14465</strain>
    </source>
</reference>
<dbReference type="PANTHER" id="PTHR37533:SF2">
    <property type="entry name" value="FLAGELLAR HOOK-LENGTH CONTROL PROTEIN"/>
    <property type="match status" value="1"/>
</dbReference>
<dbReference type="CDD" id="cd17470">
    <property type="entry name" value="T3SS_Flik_C"/>
    <property type="match status" value="1"/>
</dbReference>
<evidence type="ECO:0000313" key="4">
    <source>
        <dbReference type="Proteomes" id="UP000004836"/>
    </source>
</evidence>
<sequence length="533" mass="55500">MVQIDSKIPVGTENKTVGDAQKSAHSSSGGVFEMLFSGLSIPESEAGETLHLSEEDLQSFSVLTGMGYLNSVKGLVGATDSDDMLDSDAELSEEIPLFGLDMEALELSLPSDHNSAAHNEASPETIIGLAHIIDPLTSPAMSVGALSTATSGNGVQDVLLTPNGLSSGLLSGSFNVSALGQGALVMNSGYLPGQVSINAASADGVTMNNMALQPSTPQALLGENGLKPLSASDMAALTDEESPDILIRRVMDGMKNNIEFDVETYGKNTGLKNAGMNGEKSDLQNMLMRGTSQLANQSGQSMMVQNQALQLASQLKAGLDAADDLRPGLRDGNLSQTSSLGGSLNATSSASFAGGHSGQGGHTGQGMAQPNVFSSSGGLVSAKGELDLMQDKWTKNLAERIEKSLRDGQQEIDLVLKPKNLGKLNLRLAMNNQSLNIQIQADNQHVVSLLQDSEARLTQMLDGSGFKGAQLAFTSGFGDASGFGKRQNQSQQQDERITATSQNGLVKSSGENIMVGAEGRSSDHGKTGVDVIA</sequence>
<feature type="region of interest" description="Disordered" evidence="1">
    <location>
        <begin position="1"/>
        <end position="26"/>
    </location>
</feature>
<feature type="compositionally biased region" description="Polar residues" evidence="1">
    <location>
        <begin position="333"/>
        <end position="346"/>
    </location>
</feature>
<dbReference type="STRING" id="1220535.IMCC14465_13270"/>
<dbReference type="AlphaFoldDB" id="J9DI26"/>